<evidence type="ECO:0000313" key="6">
    <source>
        <dbReference type="EMBL" id="NMH95638.1"/>
    </source>
</evidence>
<dbReference type="NCBIfam" id="TIGR04503">
    <property type="entry name" value="mft_etfB"/>
    <property type="match status" value="1"/>
</dbReference>
<evidence type="ECO:0000259" key="5">
    <source>
        <dbReference type="SMART" id="SM00893"/>
    </source>
</evidence>
<dbReference type="InterPro" id="IPR014730">
    <property type="entry name" value="ETF_a/b_N"/>
</dbReference>
<dbReference type="PANTHER" id="PTHR21294">
    <property type="entry name" value="ELECTRON TRANSFER FLAVOPROTEIN BETA-SUBUNIT"/>
    <property type="match status" value="1"/>
</dbReference>
<reference evidence="6 7" key="1">
    <citation type="submission" date="2020-04" db="EMBL/GenBank/DDBJ databases">
        <authorList>
            <person name="Klaysubun C."/>
            <person name="Duangmal K."/>
            <person name="Lipun K."/>
        </authorList>
    </citation>
    <scope>NUCLEOTIDE SEQUENCE [LARGE SCALE GENOMIC DNA]</scope>
    <source>
        <strain evidence="6 7">DSM 45300</strain>
    </source>
</reference>
<protein>
    <recommendedName>
        <fullName evidence="4">Electron transfer flavoprotein small subunit</fullName>
    </recommendedName>
</protein>
<dbReference type="EMBL" id="JAAXKZ010000232">
    <property type="protein sequence ID" value="NMH95638.1"/>
    <property type="molecule type" value="Genomic_DNA"/>
</dbReference>
<gene>
    <name evidence="6" type="ORF">HF519_29735</name>
</gene>
<dbReference type="Pfam" id="PF01012">
    <property type="entry name" value="ETF"/>
    <property type="match status" value="1"/>
</dbReference>
<feature type="non-terminal residue" evidence="6">
    <location>
        <position position="1"/>
    </location>
</feature>
<evidence type="ECO:0000256" key="3">
    <source>
        <dbReference type="ARBA" id="ARBA00025649"/>
    </source>
</evidence>
<dbReference type="Proteomes" id="UP000586918">
    <property type="component" value="Unassembled WGS sequence"/>
</dbReference>
<comment type="cofactor">
    <cofactor evidence="1">
        <name>FAD</name>
        <dbReference type="ChEBI" id="CHEBI:57692"/>
    </cofactor>
</comment>
<feature type="domain" description="Electron transfer flavoprotein alpha/beta-subunit N-terminal" evidence="5">
    <location>
        <begin position="27"/>
        <end position="218"/>
    </location>
</feature>
<dbReference type="InterPro" id="IPR030982">
    <property type="entry name" value="Mft_EtfB"/>
</dbReference>
<dbReference type="AlphaFoldDB" id="A0A848DSC3"/>
<dbReference type="PANTHER" id="PTHR21294:SF17">
    <property type="entry name" value="PROTEIN FIXA"/>
    <property type="match status" value="1"/>
</dbReference>
<sequence>GGRGPLIVAALRFVDDRAHVDPLTGHVRIDVRSCGPGQADRTALDYALRLAAEVDGRAVAVTAGPPAADAMLRDALAVGAHAVLRVDLHRDDPVAVAADDGAGVARALADAITTAFGRPELVLCGDHSADRGTGSTPAHLAEELGAVQALGLLGLSREGNGLRAVRRLDGGRRELLAVPLPAVCSVEPATVRLRRASLPATLAARGAPVPVAQVVVAHDGRVQFGPARAYRPRPRVLPSPEATDPRQRLLALTGALVERTPPRVIRPASPAQAADELLGYLRRHGYLADE</sequence>
<organism evidence="6 7">
    <name type="scientific">Pseudonocardia bannensis</name>
    <dbReference type="NCBI Taxonomy" id="630973"/>
    <lineage>
        <taxon>Bacteria</taxon>
        <taxon>Bacillati</taxon>
        <taxon>Actinomycetota</taxon>
        <taxon>Actinomycetes</taxon>
        <taxon>Pseudonocardiales</taxon>
        <taxon>Pseudonocardiaceae</taxon>
        <taxon>Pseudonocardia</taxon>
    </lineage>
</organism>
<evidence type="ECO:0000256" key="2">
    <source>
        <dbReference type="ARBA" id="ARBA00011355"/>
    </source>
</evidence>
<dbReference type="RefSeq" id="WP_169416271.1">
    <property type="nucleotide sequence ID" value="NZ_JAAXKZ010000232.1"/>
</dbReference>
<comment type="function">
    <text evidence="3">The electron transfer flavoprotein serves as a specific electron acceptor for other dehydrogenases. It transfers the electrons to the main respiratory chain via ETF-ubiquinone oxidoreductase (ETF dehydrogenase).</text>
</comment>
<dbReference type="Gene3D" id="3.40.50.620">
    <property type="entry name" value="HUPs"/>
    <property type="match status" value="1"/>
</dbReference>
<comment type="caution">
    <text evidence="6">The sequence shown here is derived from an EMBL/GenBank/DDBJ whole genome shotgun (WGS) entry which is preliminary data.</text>
</comment>
<dbReference type="SUPFAM" id="SSF52402">
    <property type="entry name" value="Adenine nucleotide alpha hydrolases-like"/>
    <property type="match status" value="1"/>
</dbReference>
<keyword evidence="7" id="KW-1185">Reference proteome</keyword>
<dbReference type="InterPro" id="IPR012255">
    <property type="entry name" value="ETF_b"/>
</dbReference>
<evidence type="ECO:0000256" key="4">
    <source>
        <dbReference type="ARBA" id="ARBA00042002"/>
    </source>
</evidence>
<dbReference type="InterPro" id="IPR014729">
    <property type="entry name" value="Rossmann-like_a/b/a_fold"/>
</dbReference>
<evidence type="ECO:0000256" key="1">
    <source>
        <dbReference type="ARBA" id="ARBA00001974"/>
    </source>
</evidence>
<accession>A0A848DSC3</accession>
<name>A0A848DSC3_9PSEU</name>
<dbReference type="SMART" id="SM00893">
    <property type="entry name" value="ETF"/>
    <property type="match status" value="1"/>
</dbReference>
<evidence type="ECO:0000313" key="7">
    <source>
        <dbReference type="Proteomes" id="UP000586918"/>
    </source>
</evidence>
<dbReference type="GO" id="GO:0009055">
    <property type="term" value="F:electron transfer activity"/>
    <property type="evidence" value="ECO:0007669"/>
    <property type="project" value="InterPro"/>
</dbReference>
<comment type="subunit">
    <text evidence="2">Heterodimer of an alpha and a beta subunit.</text>
</comment>
<proteinExistence type="predicted"/>